<name>A0A916RIP7_9HYPH</name>
<evidence type="ECO:0000256" key="3">
    <source>
        <dbReference type="ARBA" id="ARBA00022692"/>
    </source>
</evidence>
<evidence type="ECO:0000259" key="7">
    <source>
        <dbReference type="Pfam" id="PF02706"/>
    </source>
</evidence>
<dbReference type="GO" id="GO:0005886">
    <property type="term" value="C:plasma membrane"/>
    <property type="evidence" value="ECO:0007669"/>
    <property type="project" value="UniProtKB-SubCell"/>
</dbReference>
<evidence type="ECO:0000256" key="2">
    <source>
        <dbReference type="ARBA" id="ARBA00022475"/>
    </source>
</evidence>
<proteinExistence type="predicted"/>
<comment type="caution">
    <text evidence="8">The sequence shown here is derived from an EMBL/GenBank/DDBJ whole genome shotgun (WGS) entry which is preliminary data.</text>
</comment>
<reference evidence="8 9" key="1">
    <citation type="journal article" date="2014" name="Int. J. Syst. Evol. Microbiol.">
        <title>Complete genome sequence of Corynebacterium casei LMG S-19264T (=DSM 44701T), isolated from a smear-ripened cheese.</title>
        <authorList>
            <consortium name="US DOE Joint Genome Institute (JGI-PGF)"/>
            <person name="Walter F."/>
            <person name="Albersmeier A."/>
            <person name="Kalinowski J."/>
            <person name="Ruckert C."/>
        </authorList>
    </citation>
    <scope>NUCLEOTIDE SEQUENCE [LARGE SCALE GENOMIC DNA]</scope>
    <source>
        <strain evidence="8 9">CGMCC 1.15896</strain>
    </source>
</reference>
<keyword evidence="3 6" id="KW-0812">Transmembrane</keyword>
<keyword evidence="4 6" id="KW-1133">Transmembrane helix</keyword>
<evidence type="ECO:0000256" key="6">
    <source>
        <dbReference type="SAM" id="Phobius"/>
    </source>
</evidence>
<accession>A0A916RIP7</accession>
<comment type="subcellular location">
    <subcellularLocation>
        <location evidence="1">Cell membrane</location>
        <topology evidence="1">Multi-pass membrane protein</topology>
    </subcellularLocation>
</comment>
<keyword evidence="5 6" id="KW-0472">Membrane</keyword>
<dbReference type="EMBL" id="BMKB01000004">
    <property type="protein sequence ID" value="GGA55101.1"/>
    <property type="molecule type" value="Genomic_DNA"/>
</dbReference>
<gene>
    <name evidence="8" type="ORF">GCM10011499_26580</name>
</gene>
<keyword evidence="9" id="KW-1185">Reference proteome</keyword>
<feature type="domain" description="Polysaccharide chain length determinant N-terminal" evidence="7">
    <location>
        <begin position="7"/>
        <end position="51"/>
    </location>
</feature>
<evidence type="ECO:0000256" key="5">
    <source>
        <dbReference type="ARBA" id="ARBA00023136"/>
    </source>
</evidence>
<organism evidence="8 9">
    <name type="scientific">Pelagibacterium lentulum</name>
    <dbReference type="NCBI Taxonomy" id="2029865"/>
    <lineage>
        <taxon>Bacteria</taxon>
        <taxon>Pseudomonadati</taxon>
        <taxon>Pseudomonadota</taxon>
        <taxon>Alphaproteobacteria</taxon>
        <taxon>Hyphomicrobiales</taxon>
        <taxon>Devosiaceae</taxon>
        <taxon>Pelagibacterium</taxon>
    </lineage>
</organism>
<feature type="transmembrane region" description="Helical" evidence="6">
    <location>
        <begin position="22"/>
        <end position="40"/>
    </location>
</feature>
<evidence type="ECO:0000256" key="4">
    <source>
        <dbReference type="ARBA" id="ARBA00022989"/>
    </source>
</evidence>
<sequence length="52" mass="5803">MPVEQNDEISLLDLLVIMAENWLLLFLVPLAVGAITFALLQAQPQYYRASAV</sequence>
<evidence type="ECO:0000313" key="9">
    <source>
        <dbReference type="Proteomes" id="UP000596977"/>
    </source>
</evidence>
<dbReference type="Pfam" id="PF02706">
    <property type="entry name" value="Wzz"/>
    <property type="match status" value="1"/>
</dbReference>
<dbReference type="AlphaFoldDB" id="A0A916RIP7"/>
<evidence type="ECO:0000256" key="1">
    <source>
        <dbReference type="ARBA" id="ARBA00004651"/>
    </source>
</evidence>
<keyword evidence="2" id="KW-1003">Cell membrane</keyword>
<protein>
    <recommendedName>
        <fullName evidence="7">Polysaccharide chain length determinant N-terminal domain-containing protein</fullName>
    </recommendedName>
</protein>
<dbReference type="RefSeq" id="WP_164734929.1">
    <property type="nucleotide sequence ID" value="NZ_BMKB01000004.1"/>
</dbReference>
<dbReference type="Proteomes" id="UP000596977">
    <property type="component" value="Unassembled WGS sequence"/>
</dbReference>
<evidence type="ECO:0000313" key="8">
    <source>
        <dbReference type="EMBL" id="GGA55101.1"/>
    </source>
</evidence>
<dbReference type="InterPro" id="IPR003856">
    <property type="entry name" value="LPS_length_determ_N"/>
</dbReference>